<organism evidence="1">
    <name type="scientific">Arcella intermedia</name>
    <dbReference type="NCBI Taxonomy" id="1963864"/>
    <lineage>
        <taxon>Eukaryota</taxon>
        <taxon>Amoebozoa</taxon>
        <taxon>Tubulinea</taxon>
        <taxon>Elardia</taxon>
        <taxon>Arcellinida</taxon>
        <taxon>Sphaerothecina</taxon>
        <taxon>Arcellidae</taxon>
        <taxon>Arcella</taxon>
    </lineage>
</organism>
<sequence>MKQPNPKLLLIIRGGGCRQCLRNINLHPPVLPQNISIRPRKPRNLLPPQASPTLHLLEDLKHTLSMKRRILLVLAKWITTIFAKTRLSTLPFLGKIPWNNLK</sequence>
<dbReference type="EMBL" id="GIBP01008437">
    <property type="protein sequence ID" value="NDV37406.1"/>
    <property type="molecule type" value="Transcribed_RNA"/>
</dbReference>
<evidence type="ECO:0000313" key="1">
    <source>
        <dbReference type="EMBL" id="NDV37406.1"/>
    </source>
</evidence>
<reference evidence="1" key="1">
    <citation type="journal article" date="2020" name="J. Eukaryot. Microbiol.">
        <title>De novo Sequencing, Assembly and Annotation of the Transcriptome for the Free-Living Testate Amoeba Arcella intermedia.</title>
        <authorList>
            <person name="Ribeiro G.M."/>
            <person name="Porfirio-Sousa A.L."/>
            <person name="Maurer-Alcala X.X."/>
            <person name="Katz L.A."/>
            <person name="Lahr D.J.G."/>
        </authorList>
    </citation>
    <scope>NUCLEOTIDE SEQUENCE</scope>
</reference>
<protein>
    <submittedName>
        <fullName evidence="1">Uncharacterized protein</fullName>
    </submittedName>
</protein>
<accession>A0A6B2LJZ6</accession>
<name>A0A6B2LJZ6_9EUKA</name>
<proteinExistence type="predicted"/>
<dbReference type="AlphaFoldDB" id="A0A6B2LJZ6"/>